<proteinExistence type="predicted"/>
<evidence type="ECO:0000256" key="1">
    <source>
        <dbReference type="SAM" id="Phobius"/>
    </source>
</evidence>
<dbReference type="Gene3D" id="3.40.50.300">
    <property type="entry name" value="P-loop containing nucleotide triphosphate hydrolases"/>
    <property type="match status" value="1"/>
</dbReference>
<dbReference type="InterPro" id="IPR027417">
    <property type="entry name" value="P-loop_NTPase"/>
</dbReference>
<evidence type="ECO:0008006" key="4">
    <source>
        <dbReference type="Google" id="ProtNLM"/>
    </source>
</evidence>
<accession>A0ABU1A693</accession>
<evidence type="ECO:0000313" key="3">
    <source>
        <dbReference type="Proteomes" id="UP001227831"/>
    </source>
</evidence>
<keyword evidence="1" id="KW-0472">Membrane</keyword>
<keyword evidence="1" id="KW-1133">Transmembrane helix</keyword>
<gene>
    <name evidence="2" type="ORF">RA086_02305</name>
</gene>
<dbReference type="RefSeq" id="WP_308702306.1">
    <property type="nucleotide sequence ID" value="NZ_AP027463.1"/>
</dbReference>
<reference evidence="2 3" key="1">
    <citation type="journal article" date="2023" name="Int. J. Syst. Evol. Microbiol.">
        <title>Lactiplantibacillus brownii sp. nov., a novel psychrotolerant species isolated from sauerkraut.</title>
        <authorList>
            <person name="Heng Y.C."/>
            <person name="Silvaraju S."/>
            <person name="Lee J.K.Y."/>
            <person name="Kittelmann S."/>
        </authorList>
    </citation>
    <scope>NUCLEOTIDE SEQUENCE [LARGE SCALE GENOMIC DNA]</scope>
    <source>
        <strain evidence="2 3">WILCCON 0030</strain>
    </source>
</reference>
<name>A0ABU1A693_9LACO</name>
<sequence length="697" mass="79614">MMKQSEFGEFIHFLLLRLKEWLTAKIGDDRAKELNHQFKTLGHLLARTYFENIYLNAKNRLIQKVKQQYRWEIITHSRLKVTLLVVALLLLTWLMRWLVVLDIGLLLGFLAFRHYQYEHDISHEMVELIMDDLPQTSLSRRNYNYPLKALKELVGLYKDLYIDRQRISIDDFIFADTLESQQIPNYGKIVQIQLSGHSPVLSARNMKDYWLIKYRLLPEPKLGLYINKGYVNIDLISVLADESPEKLASRMVSSGFFNQYIEVRNMVAKDAQTKELNERQEYIIERGLPTKLNNIWHYFDIHSTEIGFTYWDNNGKSVDGNDNYLRLRMRLVGDTTFDDAKKKSGLVAKELRCNVMVKGIASDPGSFWMTFLLKNIEAPKTATIAQIKEDAKTGKVRLGNSRTGSYLMNLPRGDSLTSLLLGGLSRSGKSTLATQVITALLYLKTGGTYDYSDVYVATVKPEDYQSNGFEASGMVVKGNPSDIYDMLSYVDEKATARRDLFTKNGCKNISEYNSKFPTKRLGKWLVVFDEYANTMAAAESEKVEIAGKKVKLSIAIENLVVKITQEHASRGVSFICITQQFAKNAIGRVFDNFNAQVLGYARSNVWNSVDSTQEMSKYIDARDDERRGMFFINAPDYPVDIPQVTFNSGFTEVKTANIITDEVRADFDRKFDTAKKYGGNDSPTSIDAPALEALFKI</sequence>
<dbReference type="SUPFAM" id="SSF52540">
    <property type="entry name" value="P-loop containing nucleoside triphosphate hydrolases"/>
    <property type="match status" value="1"/>
</dbReference>
<dbReference type="Proteomes" id="UP001227831">
    <property type="component" value="Unassembled WGS sequence"/>
</dbReference>
<protein>
    <recommendedName>
        <fullName evidence="4">FtsK domain-containing protein</fullName>
    </recommendedName>
</protein>
<keyword evidence="3" id="KW-1185">Reference proteome</keyword>
<evidence type="ECO:0000313" key="2">
    <source>
        <dbReference type="EMBL" id="MDQ7936477.1"/>
    </source>
</evidence>
<organism evidence="2 3">
    <name type="scientific">Lactiplantibacillus brownii</name>
    <dbReference type="NCBI Taxonomy" id="3069269"/>
    <lineage>
        <taxon>Bacteria</taxon>
        <taxon>Bacillati</taxon>
        <taxon>Bacillota</taxon>
        <taxon>Bacilli</taxon>
        <taxon>Lactobacillales</taxon>
        <taxon>Lactobacillaceae</taxon>
        <taxon>Lactiplantibacillus</taxon>
    </lineage>
</organism>
<keyword evidence="1" id="KW-0812">Transmembrane</keyword>
<feature type="transmembrane region" description="Helical" evidence="1">
    <location>
        <begin position="83"/>
        <end position="112"/>
    </location>
</feature>
<comment type="caution">
    <text evidence="2">The sequence shown here is derived from an EMBL/GenBank/DDBJ whole genome shotgun (WGS) entry which is preliminary data.</text>
</comment>
<dbReference type="EMBL" id="JAVCWF010000001">
    <property type="protein sequence ID" value="MDQ7936477.1"/>
    <property type="molecule type" value="Genomic_DNA"/>
</dbReference>